<evidence type="ECO:0000256" key="9">
    <source>
        <dbReference type="RuleBase" id="RU361169"/>
    </source>
</evidence>
<evidence type="ECO:0000256" key="1">
    <source>
        <dbReference type="ARBA" id="ARBA00004191"/>
    </source>
</evidence>
<evidence type="ECO:0000313" key="11">
    <source>
        <dbReference type="EMBL" id="KAK7411289.1"/>
    </source>
</evidence>
<dbReference type="InterPro" id="IPR000743">
    <property type="entry name" value="Glyco_hydro_28"/>
</dbReference>
<dbReference type="InterPro" id="IPR012334">
    <property type="entry name" value="Pectin_lyas_fold"/>
</dbReference>
<evidence type="ECO:0000256" key="10">
    <source>
        <dbReference type="SAM" id="SignalP"/>
    </source>
</evidence>
<keyword evidence="4" id="KW-0964">Secreted</keyword>
<evidence type="ECO:0008006" key="13">
    <source>
        <dbReference type="Google" id="ProtNLM"/>
    </source>
</evidence>
<dbReference type="Gene3D" id="2.160.20.10">
    <property type="entry name" value="Single-stranded right-handed beta-helix, Pectin lyase-like"/>
    <property type="match status" value="1"/>
</dbReference>
<dbReference type="PANTHER" id="PTHR31375">
    <property type="match status" value="1"/>
</dbReference>
<dbReference type="FunFam" id="2.160.20.10:FF:000004">
    <property type="entry name" value="Pectin lyase-like superfamily protein"/>
    <property type="match status" value="1"/>
</dbReference>
<dbReference type="SUPFAM" id="SSF51126">
    <property type="entry name" value="Pectin lyase-like"/>
    <property type="match status" value="1"/>
</dbReference>
<dbReference type="GO" id="GO:0005975">
    <property type="term" value="P:carbohydrate metabolic process"/>
    <property type="evidence" value="ECO:0007669"/>
    <property type="project" value="InterPro"/>
</dbReference>
<keyword evidence="6 9" id="KW-0326">Glycosidase</keyword>
<dbReference type="GO" id="GO:0004650">
    <property type="term" value="F:polygalacturonase activity"/>
    <property type="evidence" value="ECO:0007669"/>
    <property type="project" value="InterPro"/>
</dbReference>
<dbReference type="EMBL" id="JAYMYS010000001">
    <property type="protein sequence ID" value="KAK7411289.1"/>
    <property type="molecule type" value="Genomic_DNA"/>
</dbReference>
<dbReference type="InterPro" id="IPR006626">
    <property type="entry name" value="PbH1"/>
</dbReference>
<dbReference type="SMART" id="SM00710">
    <property type="entry name" value="PbH1"/>
    <property type="match status" value="7"/>
</dbReference>
<evidence type="ECO:0000313" key="12">
    <source>
        <dbReference type="Proteomes" id="UP001386955"/>
    </source>
</evidence>
<organism evidence="11 12">
    <name type="scientific">Psophocarpus tetragonolobus</name>
    <name type="common">Winged bean</name>
    <name type="synonym">Dolichos tetragonolobus</name>
    <dbReference type="NCBI Taxonomy" id="3891"/>
    <lineage>
        <taxon>Eukaryota</taxon>
        <taxon>Viridiplantae</taxon>
        <taxon>Streptophyta</taxon>
        <taxon>Embryophyta</taxon>
        <taxon>Tracheophyta</taxon>
        <taxon>Spermatophyta</taxon>
        <taxon>Magnoliopsida</taxon>
        <taxon>eudicotyledons</taxon>
        <taxon>Gunneridae</taxon>
        <taxon>Pentapetalae</taxon>
        <taxon>rosids</taxon>
        <taxon>fabids</taxon>
        <taxon>Fabales</taxon>
        <taxon>Fabaceae</taxon>
        <taxon>Papilionoideae</taxon>
        <taxon>50 kb inversion clade</taxon>
        <taxon>NPAAA clade</taxon>
        <taxon>indigoferoid/millettioid clade</taxon>
        <taxon>Phaseoleae</taxon>
        <taxon>Psophocarpus</taxon>
    </lineage>
</organism>
<feature type="signal peptide" evidence="10">
    <location>
        <begin position="1"/>
        <end position="20"/>
    </location>
</feature>
<dbReference type="PROSITE" id="PS00502">
    <property type="entry name" value="POLYGALACTURONASE"/>
    <property type="match status" value="1"/>
</dbReference>
<protein>
    <recommendedName>
        <fullName evidence="13">Polygalacturonase</fullName>
    </recommendedName>
</protein>
<keyword evidence="10" id="KW-0732">Signal</keyword>
<keyword evidence="7" id="KW-0961">Cell wall biogenesis/degradation</keyword>
<dbReference type="Pfam" id="PF00295">
    <property type="entry name" value="Glyco_hydro_28"/>
    <property type="match status" value="1"/>
</dbReference>
<gene>
    <name evidence="11" type="ORF">VNO78_02722</name>
</gene>
<evidence type="ECO:0000256" key="6">
    <source>
        <dbReference type="ARBA" id="ARBA00023295"/>
    </source>
</evidence>
<keyword evidence="3" id="KW-0134">Cell wall</keyword>
<feature type="chain" id="PRO_5042951176" description="Polygalacturonase" evidence="10">
    <location>
        <begin position="21"/>
        <end position="396"/>
    </location>
</feature>
<keyword evidence="12" id="KW-1185">Reference proteome</keyword>
<feature type="active site" evidence="8">
    <location>
        <position position="238"/>
    </location>
</feature>
<dbReference type="InterPro" id="IPR011050">
    <property type="entry name" value="Pectin_lyase_fold/virulence"/>
</dbReference>
<evidence type="ECO:0000256" key="3">
    <source>
        <dbReference type="ARBA" id="ARBA00022512"/>
    </source>
</evidence>
<proteinExistence type="inferred from homology"/>
<sequence length="396" mass="42262">MNLARITIFVSLLLVEFCFANNGNLDISAFGGKPNSDIAKALSSAWTQACASTTPVKILIPGSTYQMSVLELKGPCKAPIEIQIDGTIKAPADPNTMKGAYHWLTIGRVDSITLSGKGVFDGQGANAWKRNDCHKNYKCKGDSMNLGFNFVNNSIVRGLTSKDSKTFHVNVISCNNFTFDGFKVSAPNNSPNTDGIHIGRSTNVNVINTDIATGDDCISIGDGNKKLTIQNVVCGPGHGISVGSLGRYEIEESVEGLLVKNCTFKGTDNGVRIKTWPNSPVKITVSDMHFEDIIMTNVRNPIIIDQEYCPWNQCKKQNPSKIKISNISFKNIKGTSSALEGVVLSCSSGVPCQDIEMDNVDLTFNGAAAKAKCSNVKPKIIGKAPACGDGVSAGGS</sequence>
<dbReference type="AlphaFoldDB" id="A0AAN9SZU8"/>
<evidence type="ECO:0000256" key="5">
    <source>
        <dbReference type="ARBA" id="ARBA00022801"/>
    </source>
</evidence>
<evidence type="ECO:0000256" key="2">
    <source>
        <dbReference type="ARBA" id="ARBA00008834"/>
    </source>
</evidence>
<reference evidence="11 12" key="1">
    <citation type="submission" date="2024-01" db="EMBL/GenBank/DDBJ databases">
        <title>The genomes of 5 underutilized Papilionoideae crops provide insights into root nodulation and disease resistanc.</title>
        <authorList>
            <person name="Jiang F."/>
        </authorList>
    </citation>
    <scope>NUCLEOTIDE SEQUENCE [LARGE SCALE GENOMIC DNA]</scope>
    <source>
        <strain evidence="11">DUOXIRENSHENG_FW03</strain>
        <tissue evidence="11">Leaves</tissue>
    </source>
</reference>
<evidence type="ECO:0000256" key="8">
    <source>
        <dbReference type="PROSITE-ProRule" id="PRU10052"/>
    </source>
</evidence>
<evidence type="ECO:0000256" key="7">
    <source>
        <dbReference type="ARBA" id="ARBA00023316"/>
    </source>
</evidence>
<comment type="subcellular location">
    <subcellularLocation>
        <location evidence="1">Secreted</location>
        <location evidence="1">Cell wall</location>
    </subcellularLocation>
</comment>
<dbReference type="Proteomes" id="UP001386955">
    <property type="component" value="Unassembled WGS sequence"/>
</dbReference>
<keyword evidence="5 9" id="KW-0378">Hydrolase</keyword>
<dbReference type="GO" id="GO:0071555">
    <property type="term" value="P:cell wall organization"/>
    <property type="evidence" value="ECO:0007669"/>
    <property type="project" value="UniProtKB-KW"/>
</dbReference>
<evidence type="ECO:0000256" key="4">
    <source>
        <dbReference type="ARBA" id="ARBA00022525"/>
    </source>
</evidence>
<name>A0AAN9SZU8_PSOTE</name>
<comment type="similarity">
    <text evidence="2 9">Belongs to the glycosyl hydrolase 28 family.</text>
</comment>
<accession>A0AAN9SZU8</accession>
<comment type="caution">
    <text evidence="11">The sequence shown here is derived from an EMBL/GenBank/DDBJ whole genome shotgun (WGS) entry which is preliminary data.</text>
</comment>